<evidence type="ECO:0000313" key="2">
    <source>
        <dbReference type="Proteomes" id="UP000010959"/>
    </source>
</evidence>
<sequence>MIALLISPINTTLSASVKSISSKVKPVREITTDFPQADDLIERRLLD</sequence>
<dbReference type="EMBL" id="AMWG01000152">
    <property type="protein sequence ID" value="ELP30542.1"/>
    <property type="molecule type" value="Genomic_DNA"/>
</dbReference>
<proteinExistence type="predicted"/>
<gene>
    <name evidence="1" type="ORF">RBSWK_05494</name>
</gene>
<evidence type="ECO:0000313" key="1">
    <source>
        <dbReference type="EMBL" id="ELP30542.1"/>
    </source>
</evidence>
<reference evidence="1 2" key="1">
    <citation type="journal article" date="2013" name="Mar. Genomics">
        <title>Expression of sulfatases in Rhodopirellula baltica and the diversity of sulfatases in the genus Rhodopirellula.</title>
        <authorList>
            <person name="Wegner C.E."/>
            <person name="Richter-Heitmann T."/>
            <person name="Klindworth A."/>
            <person name="Klockow C."/>
            <person name="Richter M."/>
            <person name="Achstetter T."/>
            <person name="Glockner F.O."/>
            <person name="Harder J."/>
        </authorList>
    </citation>
    <scope>NUCLEOTIDE SEQUENCE [LARGE SCALE GENOMIC DNA]</scope>
    <source>
        <strain evidence="1 2">SWK14</strain>
    </source>
</reference>
<organism evidence="1 2">
    <name type="scientific">Rhodopirellula baltica SWK14</name>
    <dbReference type="NCBI Taxonomy" id="993516"/>
    <lineage>
        <taxon>Bacteria</taxon>
        <taxon>Pseudomonadati</taxon>
        <taxon>Planctomycetota</taxon>
        <taxon>Planctomycetia</taxon>
        <taxon>Pirellulales</taxon>
        <taxon>Pirellulaceae</taxon>
        <taxon>Rhodopirellula</taxon>
    </lineage>
</organism>
<protein>
    <submittedName>
        <fullName evidence="1">Uncharacterized protein</fullName>
    </submittedName>
</protein>
<accession>L7CA70</accession>
<comment type="caution">
    <text evidence="1">The sequence shown here is derived from an EMBL/GenBank/DDBJ whole genome shotgun (WGS) entry which is preliminary data.</text>
</comment>
<name>L7CA70_RHOBT</name>
<dbReference type="Proteomes" id="UP000010959">
    <property type="component" value="Unassembled WGS sequence"/>
</dbReference>
<dbReference type="AlphaFoldDB" id="L7CA70"/>